<organism evidence="1 2">
    <name type="scientific">Rangifer tarandus platyrhynchus</name>
    <name type="common">Svalbard reindeer</name>
    <dbReference type="NCBI Taxonomy" id="3082113"/>
    <lineage>
        <taxon>Eukaryota</taxon>
        <taxon>Metazoa</taxon>
        <taxon>Chordata</taxon>
        <taxon>Craniata</taxon>
        <taxon>Vertebrata</taxon>
        <taxon>Euteleostomi</taxon>
        <taxon>Mammalia</taxon>
        <taxon>Eutheria</taxon>
        <taxon>Laurasiatheria</taxon>
        <taxon>Artiodactyla</taxon>
        <taxon>Ruminantia</taxon>
        <taxon>Pecora</taxon>
        <taxon>Cervidae</taxon>
        <taxon>Odocoileinae</taxon>
        <taxon>Rangifer</taxon>
    </lineage>
</organism>
<accession>A0AC60A8K9</accession>
<name>A0AC60A8K9_RANTA</name>
<dbReference type="Proteomes" id="UP001162501">
    <property type="component" value="Chromosome 9"/>
</dbReference>
<evidence type="ECO:0000313" key="2">
    <source>
        <dbReference type="Proteomes" id="UP001162501"/>
    </source>
</evidence>
<proteinExistence type="predicted"/>
<reference evidence="1" key="1">
    <citation type="submission" date="2023-05" db="EMBL/GenBank/DDBJ databases">
        <authorList>
            <consortium name="ELIXIR-Norway"/>
        </authorList>
    </citation>
    <scope>NUCLEOTIDE SEQUENCE</scope>
</reference>
<dbReference type="EMBL" id="OX596093">
    <property type="protein sequence ID" value="CAN0571175.1"/>
    <property type="molecule type" value="Genomic_DNA"/>
</dbReference>
<evidence type="ECO:0000313" key="1">
    <source>
        <dbReference type="EMBL" id="CAN0571175.1"/>
    </source>
</evidence>
<gene>
    <name evidence="1" type="ORF">MRATA1EN22A_LOCUS28264</name>
</gene>
<sequence length="119" mass="13240">MMNMFCKGIQTKKHPWSPSPSVSTNIHGIPTMCQLGVFTLSHGSYLASSLSIILGIMYHPHFTDENTEPGGPEYSSDSVNSMSLASSIGHHLDVIQIFQTSFIQNQVHYYRLLLGSWPK</sequence>
<protein>
    <submittedName>
        <fullName evidence="1">Uncharacterized protein</fullName>
    </submittedName>
</protein>
<reference evidence="1" key="2">
    <citation type="submission" date="2025-03" db="EMBL/GenBank/DDBJ databases">
        <authorList>
            <consortium name="ELIXIR-Norway"/>
            <consortium name="Elixir Norway"/>
        </authorList>
    </citation>
    <scope>NUCLEOTIDE SEQUENCE</scope>
</reference>